<evidence type="ECO:0000313" key="2">
    <source>
        <dbReference type="EMBL" id="KPW87086.1"/>
    </source>
</evidence>
<dbReference type="GO" id="GO:0071949">
    <property type="term" value="F:FAD binding"/>
    <property type="evidence" value="ECO:0007669"/>
    <property type="project" value="InterPro"/>
</dbReference>
<comment type="caution">
    <text evidence="2">The sequence shown here is derived from an EMBL/GenBank/DDBJ whole genome shotgun (WGS) entry which is preliminary data.</text>
</comment>
<organism evidence="2 3">
    <name type="scientific">Pseudomonas congelans</name>
    <dbReference type="NCBI Taxonomy" id="200452"/>
    <lineage>
        <taxon>Bacteria</taxon>
        <taxon>Pseudomonadati</taxon>
        <taxon>Pseudomonadota</taxon>
        <taxon>Gammaproteobacteria</taxon>
        <taxon>Pseudomonadales</taxon>
        <taxon>Pseudomonadaceae</taxon>
        <taxon>Pseudomonas</taxon>
    </lineage>
</organism>
<dbReference type="GO" id="GO:0003824">
    <property type="term" value="F:catalytic activity"/>
    <property type="evidence" value="ECO:0007669"/>
    <property type="project" value="UniProtKB-ARBA"/>
</dbReference>
<dbReference type="PATRIC" id="fig|200452.3.peg.1680"/>
<proteinExistence type="predicted"/>
<dbReference type="PRINTS" id="PR00420">
    <property type="entry name" value="RNGMNOXGNASE"/>
</dbReference>
<dbReference type="EMBL" id="LJQB01000016">
    <property type="protein sequence ID" value="KPW87086.1"/>
    <property type="molecule type" value="Genomic_DNA"/>
</dbReference>
<dbReference type="SUPFAM" id="SSF51905">
    <property type="entry name" value="FAD/NAD(P)-binding domain"/>
    <property type="match status" value="1"/>
</dbReference>
<feature type="domain" description="FAD-binding" evidence="1">
    <location>
        <begin position="150"/>
        <end position="483"/>
    </location>
</feature>
<dbReference type="AlphaFoldDB" id="A0A0N8R2L0"/>
<name>A0A0N8R2L0_9PSED</name>
<dbReference type="InterPro" id="IPR002938">
    <property type="entry name" value="FAD-bd"/>
</dbReference>
<dbReference type="Gene3D" id="3.30.9.10">
    <property type="entry name" value="D-Amino Acid Oxidase, subunit A, domain 2"/>
    <property type="match status" value="1"/>
</dbReference>
<dbReference type="Proteomes" id="UP000050411">
    <property type="component" value="Unassembled WGS sequence"/>
</dbReference>
<dbReference type="PANTHER" id="PTHR46865:SF2">
    <property type="entry name" value="MONOOXYGENASE"/>
    <property type="match status" value="1"/>
</dbReference>
<reference evidence="2 3" key="1">
    <citation type="submission" date="2015-09" db="EMBL/GenBank/DDBJ databases">
        <title>Genome announcement of multiple Pseudomonas syringae strains.</title>
        <authorList>
            <person name="Thakur S."/>
            <person name="Wang P.W."/>
            <person name="Gong Y."/>
            <person name="Weir B.S."/>
            <person name="Guttman D.S."/>
        </authorList>
    </citation>
    <scope>NUCLEOTIDE SEQUENCE [LARGE SCALE GENOMIC DNA]</scope>
    <source>
        <strain evidence="2 3">ICMP19117</strain>
    </source>
</reference>
<accession>A0A0N8R2L0</accession>
<dbReference type="Pfam" id="PF01494">
    <property type="entry name" value="FAD_binding_3"/>
    <property type="match status" value="1"/>
</dbReference>
<sequence length="541" mass="59206">MLTDDGCRHILRIAKAKNKKARTRRAFGVLRRLSKTQDISRLQNMVHQAGFEPTTPAFGGQYSIQLSYWCDAGAMILTWVRGVQLRAVCDTNHPATAFHHPTPSVVHKGTDLRYRHNGLVVHDAPHTTPSVRAHRGPLINQFKSIERSPCRVLITGASIAGCAAAWWLTQRDCDVTVVEQAPAFRDGGQNVDVRGAAREVLRLMGLEQAVKELNTGETGLAWVDEDNRTAARIDLAGLDGDGPTAELEVLRGDLARLLYEASSADAFYRFADRIVSVEHDAEGVSVTFEGGGEERFDLLIIAEGVGSRTRELVFPGENQPRRMDLASAFFTVPRAPTDSQTARWYNAVGGRSAGVRPDNRGTTRAFFNVHGRSHLTVGNSVAEQKAFLRASFAGAGWEVPRLLAGMEAAEDFWFDDLRQVKIDRWSNGPVVLLGDAAWCVTPLGGVGASLSLIGAYVLAGELTKTDTIAEALASYEYVLRPVVKKSQSVPKLVPRLVHPRSQTGVKILRAVQRLVATPFISKRAARALTPAVQSFTLPDYR</sequence>
<dbReference type="Gene3D" id="3.50.50.60">
    <property type="entry name" value="FAD/NAD(P)-binding domain"/>
    <property type="match status" value="1"/>
</dbReference>
<dbReference type="InterPro" id="IPR036188">
    <property type="entry name" value="FAD/NAD-bd_sf"/>
</dbReference>
<dbReference type="InterPro" id="IPR051704">
    <property type="entry name" value="FAD_aromatic-hydroxylase"/>
</dbReference>
<evidence type="ECO:0000259" key="1">
    <source>
        <dbReference type="Pfam" id="PF01494"/>
    </source>
</evidence>
<protein>
    <submittedName>
        <fullName evidence="2">Putative FAD-dependent oxidoreductase</fullName>
    </submittedName>
</protein>
<gene>
    <name evidence="2" type="ORF">ALO92_04660</name>
</gene>
<dbReference type="PANTHER" id="PTHR46865">
    <property type="entry name" value="OXIDOREDUCTASE-RELATED"/>
    <property type="match status" value="1"/>
</dbReference>
<evidence type="ECO:0000313" key="3">
    <source>
        <dbReference type="Proteomes" id="UP000050411"/>
    </source>
</evidence>